<dbReference type="EMBL" id="VYSA01000004">
    <property type="protein sequence ID" value="KAA9105988.1"/>
    <property type="molecule type" value="Genomic_DNA"/>
</dbReference>
<evidence type="ECO:0000313" key="1">
    <source>
        <dbReference type="EMBL" id="KAA9105988.1"/>
    </source>
</evidence>
<evidence type="ECO:0000313" key="2">
    <source>
        <dbReference type="Proteomes" id="UP000325827"/>
    </source>
</evidence>
<name>A0A5J5IZZ4_9MICO</name>
<accession>A0A5J5IZZ4</accession>
<protein>
    <submittedName>
        <fullName evidence="1">Uncharacterized protein</fullName>
    </submittedName>
</protein>
<keyword evidence="2" id="KW-1185">Reference proteome</keyword>
<dbReference type="Gene3D" id="6.10.180.30">
    <property type="match status" value="1"/>
</dbReference>
<dbReference type="AlphaFoldDB" id="A0A5J5IZZ4"/>
<proteinExistence type="predicted"/>
<gene>
    <name evidence="1" type="ORF">F6B43_16650</name>
</gene>
<sequence length="86" mass="9378">MIVAHMRNVGMTNLSRFANEAIMKKVEQLEAQYNGGKPFEPVGPGVIPVGRPRGSTDYTVGHPVQVTVVRVLRARTLMRATCTGRG</sequence>
<organism evidence="1 2">
    <name type="scientific">Microbacterium rhizomatis</name>
    <dbReference type="NCBI Taxonomy" id="1631477"/>
    <lineage>
        <taxon>Bacteria</taxon>
        <taxon>Bacillati</taxon>
        <taxon>Actinomycetota</taxon>
        <taxon>Actinomycetes</taxon>
        <taxon>Micrococcales</taxon>
        <taxon>Microbacteriaceae</taxon>
        <taxon>Microbacterium</taxon>
    </lineage>
</organism>
<reference evidence="2" key="1">
    <citation type="submission" date="2019-09" db="EMBL/GenBank/DDBJ databases">
        <title>Mumia zhuanghuii sp. nov. isolated from the intestinal contents of plateau pika (Ochotona curzoniae) in the Qinghai-Tibet plateau of China.</title>
        <authorList>
            <person name="Tian Z."/>
        </authorList>
    </citation>
    <scope>NUCLEOTIDE SEQUENCE [LARGE SCALE GENOMIC DNA]</scope>
    <source>
        <strain evidence="2">JCM 30598</strain>
    </source>
</reference>
<dbReference type="OrthoDB" id="4560943at2"/>
<dbReference type="Proteomes" id="UP000325827">
    <property type="component" value="Unassembled WGS sequence"/>
</dbReference>
<comment type="caution">
    <text evidence="1">The sequence shown here is derived from an EMBL/GenBank/DDBJ whole genome shotgun (WGS) entry which is preliminary data.</text>
</comment>